<dbReference type="Pfam" id="PF22697">
    <property type="entry name" value="SOS1_NGEF_PH"/>
    <property type="match status" value="1"/>
</dbReference>
<feature type="region of interest" description="Disordered" evidence="28">
    <location>
        <begin position="2182"/>
        <end position="2206"/>
    </location>
</feature>
<dbReference type="InterPro" id="IPR008271">
    <property type="entry name" value="Ser/Thr_kinase_AS"/>
</dbReference>
<dbReference type="InterPro" id="IPR000719">
    <property type="entry name" value="Prot_kinase_dom"/>
</dbReference>
<dbReference type="GeneTree" id="ENSGT00940000154756"/>
<dbReference type="InterPro" id="IPR001452">
    <property type="entry name" value="SH3_domain"/>
</dbReference>
<evidence type="ECO:0000256" key="19">
    <source>
        <dbReference type="ARBA" id="ARBA00023319"/>
    </source>
</evidence>
<evidence type="ECO:0000256" key="8">
    <source>
        <dbReference type="ARBA" id="ARBA00022553"/>
    </source>
</evidence>
<dbReference type="Pfam" id="PF00621">
    <property type="entry name" value="RhoGEF"/>
    <property type="match status" value="1"/>
</dbReference>
<evidence type="ECO:0000256" key="25">
    <source>
        <dbReference type="PROSITE-ProRule" id="PRU00192"/>
    </source>
</evidence>
<evidence type="ECO:0000259" key="31">
    <source>
        <dbReference type="PROSITE" id="PS50010"/>
    </source>
</evidence>
<dbReference type="InterPro" id="IPR036028">
    <property type="entry name" value="SH3-like_dom_sf"/>
</dbReference>
<keyword evidence="18" id="KW-0514">Muscle protein</keyword>
<evidence type="ECO:0000256" key="28">
    <source>
        <dbReference type="SAM" id="MobiDB-lite"/>
    </source>
</evidence>
<dbReference type="SUPFAM" id="SSF50044">
    <property type="entry name" value="SH3-domain"/>
    <property type="match status" value="1"/>
</dbReference>
<evidence type="ECO:0000256" key="22">
    <source>
        <dbReference type="ARBA" id="ARBA00067992"/>
    </source>
</evidence>
<feature type="region of interest" description="Disordered" evidence="28">
    <location>
        <begin position="1763"/>
        <end position="1807"/>
    </location>
</feature>
<dbReference type="Ensembl" id="ENSPLOT00000000122.1">
    <property type="protein sequence ID" value="ENSPLOP00000000107.1"/>
    <property type="gene ID" value="ENSPLOG00000000078.1"/>
</dbReference>
<dbReference type="FunFam" id="1.20.900.10:FF:000027">
    <property type="entry name" value="Obscurin, cytoskeletal calmodulin and titin-interacting RhoGEF"/>
    <property type="match status" value="1"/>
</dbReference>
<evidence type="ECO:0000259" key="29">
    <source>
        <dbReference type="PROSITE" id="PS50002"/>
    </source>
</evidence>
<keyword evidence="15" id="KW-0446">Lipid-binding</keyword>
<evidence type="ECO:0000256" key="20">
    <source>
        <dbReference type="ARBA" id="ARBA00037833"/>
    </source>
</evidence>
<dbReference type="InterPro" id="IPR013098">
    <property type="entry name" value="Ig_I-set"/>
</dbReference>
<dbReference type="PROSITE" id="PS00108">
    <property type="entry name" value="PROTEIN_KINASE_ST"/>
    <property type="match status" value="1"/>
</dbReference>
<dbReference type="FunFam" id="1.10.510.10:FF:000519">
    <property type="entry name" value="Obscurin, cytoskeletal calmodulin and titin-interacting RhoGEF"/>
    <property type="match status" value="1"/>
</dbReference>
<evidence type="ECO:0000313" key="36">
    <source>
        <dbReference type="Proteomes" id="UP000694399"/>
    </source>
</evidence>
<feature type="compositionally biased region" description="Low complexity" evidence="28">
    <location>
        <begin position="215"/>
        <end position="224"/>
    </location>
</feature>
<dbReference type="GO" id="GO:1902936">
    <property type="term" value="F:phosphatidylinositol bisphosphate binding"/>
    <property type="evidence" value="ECO:0007669"/>
    <property type="project" value="UniProtKB-ARBA"/>
</dbReference>
<dbReference type="SMART" id="SM00406">
    <property type="entry name" value="IGv"/>
    <property type="match status" value="3"/>
</dbReference>
<accession>A0A8C8W8Y8</accession>
<feature type="domain" description="Ig-like" evidence="33">
    <location>
        <begin position="2001"/>
        <end position="2090"/>
    </location>
</feature>
<dbReference type="Gene3D" id="1.20.900.10">
    <property type="entry name" value="Dbl homology (DH) domain"/>
    <property type="match status" value="1"/>
</dbReference>
<keyword evidence="5" id="KW-0217">Developmental protein</keyword>
<dbReference type="GO" id="GO:0031430">
    <property type="term" value="C:M band"/>
    <property type="evidence" value="ECO:0007669"/>
    <property type="project" value="UniProtKB-SubCell"/>
</dbReference>
<feature type="compositionally biased region" description="Polar residues" evidence="28">
    <location>
        <begin position="1621"/>
        <end position="1661"/>
    </location>
</feature>
<evidence type="ECO:0000259" key="30">
    <source>
        <dbReference type="PROSITE" id="PS50003"/>
    </source>
</evidence>
<feature type="compositionally biased region" description="Low complexity" evidence="28">
    <location>
        <begin position="1516"/>
        <end position="1525"/>
    </location>
</feature>
<evidence type="ECO:0000256" key="13">
    <source>
        <dbReference type="ARBA" id="ARBA00022782"/>
    </source>
</evidence>
<evidence type="ECO:0000256" key="21">
    <source>
        <dbReference type="ARBA" id="ARBA00054415"/>
    </source>
</evidence>
<dbReference type="FunFam" id="2.30.29.30:FF:000197">
    <property type="entry name" value="obscurin isoform X5"/>
    <property type="match status" value="1"/>
</dbReference>
<dbReference type="FunFam" id="3.30.200.20:FF:000424">
    <property type="entry name" value="obscurin isoform X5"/>
    <property type="match status" value="1"/>
</dbReference>
<dbReference type="InterPro" id="IPR003598">
    <property type="entry name" value="Ig_sub2"/>
</dbReference>
<evidence type="ECO:0000256" key="11">
    <source>
        <dbReference type="ARBA" id="ARBA00022741"/>
    </source>
</evidence>
<evidence type="ECO:0000256" key="15">
    <source>
        <dbReference type="ARBA" id="ARBA00023121"/>
    </source>
</evidence>
<reference evidence="35" key="3">
    <citation type="submission" date="2025-09" db="UniProtKB">
        <authorList>
            <consortium name="Ensembl"/>
        </authorList>
    </citation>
    <scope>IDENTIFICATION</scope>
</reference>
<dbReference type="PANTHER" id="PTHR47633">
    <property type="entry name" value="IMMUNOGLOBULIN"/>
    <property type="match status" value="1"/>
</dbReference>
<dbReference type="SMART" id="SM00325">
    <property type="entry name" value="RhoGEF"/>
    <property type="match status" value="1"/>
</dbReference>
<feature type="domain" description="Ig-like" evidence="33">
    <location>
        <begin position="15"/>
        <end position="111"/>
    </location>
</feature>
<dbReference type="Gene3D" id="2.30.29.30">
    <property type="entry name" value="Pleckstrin-homology domain (PH domain)/Phosphotyrosine-binding domain (PTB)"/>
    <property type="match status" value="1"/>
</dbReference>
<dbReference type="GO" id="GO:0042383">
    <property type="term" value="C:sarcolemma"/>
    <property type="evidence" value="ECO:0007669"/>
    <property type="project" value="UniProtKB-SubCell"/>
</dbReference>
<reference evidence="35" key="1">
    <citation type="journal article" date="2019" name="bioRxiv">
        <title>Long live the king: chromosome-level assembly of the lion (Panthera leo) using linked-read, Hi-C, and long read data.</title>
        <authorList>
            <person name="Armstrong E.E."/>
            <person name="Taylor R.W."/>
            <person name="Miller D.E."/>
            <person name="Kaelin C."/>
            <person name="Barsh G."/>
            <person name="Hadly E.A."/>
            <person name="Petrov D."/>
        </authorList>
    </citation>
    <scope>NUCLEOTIDE SEQUENCE [LARGE SCALE GENOMIC DNA]</scope>
</reference>
<evidence type="ECO:0000256" key="3">
    <source>
        <dbReference type="ARBA" id="ARBA00006692"/>
    </source>
</evidence>
<dbReference type="InterPro" id="IPR036116">
    <property type="entry name" value="FN3_sf"/>
</dbReference>
<dbReference type="FunFam" id="1.10.510.10:FF:000912">
    <property type="entry name" value="obscurin isoform X1"/>
    <property type="match status" value="1"/>
</dbReference>
<evidence type="ECO:0000256" key="7">
    <source>
        <dbReference type="ARBA" id="ARBA00022490"/>
    </source>
</evidence>
<dbReference type="Gene3D" id="2.60.40.10">
    <property type="entry name" value="Immunoglobulins"/>
    <property type="match status" value="6"/>
</dbReference>
<evidence type="ECO:0000256" key="23">
    <source>
        <dbReference type="ARBA" id="ARBA00079591"/>
    </source>
</evidence>
<dbReference type="PROSITE" id="PS00109">
    <property type="entry name" value="PROTEIN_KINASE_TYR"/>
    <property type="match status" value="1"/>
</dbReference>
<keyword evidence="19" id="KW-0393">Immunoglobulin domain</keyword>
<dbReference type="SMART" id="SM00220">
    <property type="entry name" value="S_TKc"/>
    <property type="match status" value="2"/>
</dbReference>
<feature type="region of interest" description="Disordered" evidence="28">
    <location>
        <begin position="1868"/>
        <end position="1887"/>
    </location>
</feature>
<keyword evidence="8" id="KW-0597">Phosphoprotein</keyword>
<evidence type="ECO:0000256" key="18">
    <source>
        <dbReference type="ARBA" id="ARBA00023179"/>
    </source>
</evidence>
<feature type="domain" description="Fibronectin type-III" evidence="34">
    <location>
        <begin position="2095"/>
        <end position="2187"/>
    </location>
</feature>
<dbReference type="SUPFAM" id="SSF48726">
    <property type="entry name" value="Immunoglobulin"/>
    <property type="match status" value="5"/>
</dbReference>
<feature type="domain" description="PH" evidence="30">
    <location>
        <begin position="518"/>
        <end position="627"/>
    </location>
</feature>
<comment type="subcellular location">
    <subcellularLocation>
        <location evidence="1">Cell membrane</location>
        <location evidence="1">Sarcolemma</location>
    </subcellularLocation>
    <subcellularLocation>
        <location evidence="20">Cytoplasm</location>
        <location evidence="20">Myofibril</location>
        <location evidence="20">Sarcomere</location>
        <location evidence="20">M line</location>
    </subcellularLocation>
    <subcellularLocation>
        <location evidence="2">Cytoplasm</location>
        <location evidence="2">Myofibril</location>
        <location evidence="2">Sarcomere</location>
        <location evidence="2">Z line</location>
    </subcellularLocation>
</comment>
<dbReference type="FunFam" id="2.60.40.10:FF:000380">
    <property type="entry name" value="obscurin isoform X3"/>
    <property type="match status" value="1"/>
</dbReference>
<dbReference type="InterPro" id="IPR008266">
    <property type="entry name" value="Tyr_kinase_AS"/>
</dbReference>
<feature type="domain" description="Protein kinase" evidence="32">
    <location>
        <begin position="1033"/>
        <end position="1285"/>
    </location>
</feature>
<dbReference type="FunFam" id="2.60.40.10:FF:001295">
    <property type="entry name" value="Obscurin, cytoskeletal calmodulin and titin-interacting RhoGEF"/>
    <property type="match status" value="1"/>
</dbReference>
<keyword evidence="12" id="KW-0418">Kinase</keyword>
<dbReference type="PROSITE" id="PS50002">
    <property type="entry name" value="SH3"/>
    <property type="match status" value="1"/>
</dbReference>
<dbReference type="CDD" id="cd20971">
    <property type="entry name" value="IgI_1_Titin-A168_like"/>
    <property type="match status" value="1"/>
</dbReference>
<dbReference type="PROSITE" id="PS50011">
    <property type="entry name" value="PROTEIN_KINASE_DOM"/>
    <property type="match status" value="2"/>
</dbReference>
<evidence type="ECO:0000259" key="32">
    <source>
        <dbReference type="PROSITE" id="PS50011"/>
    </source>
</evidence>
<feature type="compositionally biased region" description="Low complexity" evidence="28">
    <location>
        <begin position="1672"/>
        <end position="1686"/>
    </location>
</feature>
<comment type="similarity">
    <text evidence="3">Belongs to the protein kinase superfamily. CAMK Ser/Thr protein kinase family.</text>
</comment>
<feature type="region of interest" description="Disordered" evidence="28">
    <location>
        <begin position="1513"/>
        <end position="1720"/>
    </location>
</feature>
<evidence type="ECO:0000256" key="1">
    <source>
        <dbReference type="ARBA" id="ARBA00004135"/>
    </source>
</evidence>
<evidence type="ECO:0000256" key="17">
    <source>
        <dbReference type="ARBA" id="ARBA00023157"/>
    </source>
</evidence>
<evidence type="ECO:0000259" key="34">
    <source>
        <dbReference type="PROSITE" id="PS50853"/>
    </source>
</evidence>
<dbReference type="InterPro" id="IPR017441">
    <property type="entry name" value="Protein_kinase_ATP_BS"/>
</dbReference>
<dbReference type="GO" id="GO:0030018">
    <property type="term" value="C:Z disc"/>
    <property type="evidence" value="ECO:0007669"/>
    <property type="project" value="UniProtKB-SubCell"/>
</dbReference>
<dbReference type="Gene3D" id="3.30.200.20">
    <property type="entry name" value="Phosphorylase Kinase, domain 1"/>
    <property type="match status" value="2"/>
</dbReference>
<comment type="function">
    <text evidence="21">Structural component of striated muscles which plays a role in myofibrillogenesis. Probably involved in the assembly of myosin into sarcomeric A bands in striated muscle. Has serine/threonine protein kinase activity and phosphorylates N-cadherin CDH2 and sodium/potassium-transporting ATPase subunit ATP1B1. Binds (via the PH domain) strongly to phosphatidylinositol 3,4-bisphosphate (PtdIns(3,4)P2) and phosphatidylinositol 4,5-bisphosphate (PtdIns(4,5)P2), and to a lesser extent to phosphatidylinositol 3-phosphate (PtdIns(3)P), phosphatidylinositol 4-phosphate (PtdIns(4)P), phosphatidylinositol 5-phosphate (PtdIns(5)P) and phosphatidylinositol 3,4,5-trisphosphate (PtdIns(3,4,5)P3).</text>
</comment>
<dbReference type="GO" id="GO:1902531">
    <property type="term" value="P:regulation of intracellular signal transduction"/>
    <property type="evidence" value="ECO:0007669"/>
    <property type="project" value="UniProtKB-ARBA"/>
</dbReference>
<dbReference type="GO" id="GO:0005085">
    <property type="term" value="F:guanyl-nucleotide exchange factor activity"/>
    <property type="evidence" value="ECO:0007669"/>
    <property type="project" value="InterPro"/>
</dbReference>
<keyword evidence="10" id="KW-0677">Repeat</keyword>
<keyword evidence="16" id="KW-0472">Membrane</keyword>
<evidence type="ECO:0000256" key="6">
    <source>
        <dbReference type="ARBA" id="ARBA00022475"/>
    </source>
</evidence>
<dbReference type="SMART" id="SM00408">
    <property type="entry name" value="IGc2"/>
    <property type="match status" value="5"/>
</dbReference>
<sequence length="2507" mass="274615">MLAVSPDVYQQLVPPRFLERFTSKKVKKGSSITFSVKVEGCPAPAVHWLREEAERGVLWIGRDTPGYTVASSAQQHSLVLLDVGRQHQGTYTCIASNSAGQALCSASLHISGLRLKHSLRMPLPFRTQAVSTQMSEPAGFTDLAGQRKGEPMAVEARSHLSLAEVGTEEFLQKLTSQITEIVSAKITQAKLQVPGGDSDEESKTPSASPWHGRSRPSSSVQESSSESEDGDSRGEIFDIYVVTADYLPLGAEQDAISLREGQYVEVLDSAHPLRWLVRTKPTKSSPSRQGWVSPAYLDRRLKLSPEWGPTEAPEFPGEAVSEDEYKTRLSSIIQELLSSDHHMQHLDHCPHVPAAVASQKAVIFRNVQDISHFHSSFQRELQQCDTDDDVAMCFIKNQAAFEKYLEFLVGRVQAESAVVSTAVQEFYKKYTEDVLSALDPSQPPLPPLQHFLEQPVERVQQYQALLKELIRNKARNRQNCALLEQAYAVVSALPQRAENQLHVSLMENYPGTLQALGEPIRQGHFIVWEGAPGARMPWKGHHRHVFLFRHHLVVCKPRRDSRTDTFSYVFRNMMKLSSIDLNDQVEGDDRAFEVWHEREDSVRKYLLQARTVITKNSWVKEICGIQQRLALPVWQPPDFEEELADCTAELGETVKLACRVTGTPKPIVSWYKDGKPVEVDPHHILIEDPDGSCALILDNLTGVDSGQYMCFAASAAGNASTLGKILVQVPPRFVKKVRAVPFVEGEDVQVTCTIEGAPHPQIRWYKDGALLTPSGKYRTLNEPRSGLLVLEILAANKEDLGHYECEVTWADIRAAEGTSLGRDCSQGEGWSPHLTRGWVPSLCIPSLKVCCSAVGGRQSRLHSRGVGEEQTLIQLHDHRMEGTAWPGAGAVDLWDIHSQVFMETTHRTYVYQASDTGATRPPSMQVTIEDVQAQRGSTAQFQAVIEGNPQPTVTWYRDDAQVVDGARLSQQREGTTYSLVLRDVTQQDAGVYTCLAQNAGGQVLCKAELVVHGGDSEPDTEKQSYRRKLHSFYEVKEEIGRGVFGFVKRVQHKGNQMFCAAKFIPLRSRTRTQAYRERDILATLSHPLVTGLLDQFETRKTLILVLELCSSEELLDRLFKKSVVTEAEVKVYIQQLAEGLHYLHGQSILHLDIKPPNILMVHPAREDIKICDFGFAQKITPAEPQYSKYGSPEFVSPEIIEQTPVSEASDIWQSHVSAFSLTCSSPFAGESDRATLLNVLEGRVSWSSPMAAHLSEDAQEFIKAALQRAPEARPSAAKCLAHPWFQKSVPAEEAHFINTKQLKFLLARSRWQRSLMSYKSILVMRSIPELLQGPPDSPSLGVARHLHEGASAASSSSSSSSDNELAPFARAKSLPPSPVTHSPLLHPRGFLRPSASLPEEAEACASAAAAPRPASPPGAEVPATPGCVPRQSVIRSLFYQQAGEAPERGGPAMGGRRHPARRRHLLKGGYFAKALPGLREPLLEHRALEEEAAREEQAALMAKAPSFETALRLPGSSARVAPSRSRSLELDQPHSASSSTEACGRGQCPAPGLSGLQIEMQRPEGSQQGPRLLPSIGGLPGAAQQEGSSQDSCREQPAPSFHPQWGPAPLQGCHPHKAVTPQLSGSFPSEQCTGPLWASSSPFLSGETQAPLSPAQESCQPGSMEGPKDTCLPGRLSPPSSSGLASQVVTGPGPSQDATLELEDASEPEPSPQRPQEQATMRKFSLGQRGGYAGVAGYGTFAFGGDAGGMLGQGPLWARMAWATSQSSEEHDDTGAQSPPPQASAAPLPEGSGAPPRASPELSSWEDFGRGSQVSLVQIRDLSGDSEAADTVSLDISEVEPAYLNLSDLYDIKYLPFEFMIFRKVPKPVEPESPSSPESEAEEELAEFPEAAWPWPGALSPPASLQITEEPEDMETLLGEATGSRKRKWSPPSGGLFYLPRRHTLEEPLELGLRRRVRASVAHISRLLKGRPEGLEKESPPRKKAGLASFRLGLKSKDRAPSFLRELSDETVVLGQSVTLACQVSAQPAAQATWSKDGNPLESSSRLLISSTLKNFQLLTILVVNADDLGVYTCSVRNTLGTAATTAVLRKAERPSSSPRPDIGEVYADGVLLVWKPVESYGPVTYIVQCSLEGGSWNTLASDIFDCCYGASKLSRGGTYIFRTACVSKAGMGPYSSPSEPVLLGGPSHLASEEESSASRPAQPLPSTQTFAFQTQIRRGRFSVVRQCREKASGRALAAKIVPYRPEDRTAVLREYEALKSLRHPHLAQLQAAYLSPRHLVLILELCSGPELLPCLAERVSYSESEVKDYLWQMLSAAQYLHAQRILHLDLRSENMIVTEYNLLKVVDLGNAQSLAQEKVLPSERFKDYVETMAPELLEGQGAVPQTDIWAIGVTAFIMLSAEYPVNGEGTRDLQKALRKGLIRLGCCYAGLSGGAVAFLRSTLCAHPWGRPCATSCLQCPWLTEEGPAGSQPAAVSFSTARLRAFVRQREKKRALLYKKHNLAQVH</sequence>
<feature type="region of interest" description="Disordered" evidence="28">
    <location>
        <begin position="190"/>
        <end position="232"/>
    </location>
</feature>
<dbReference type="SUPFAM" id="SSF48065">
    <property type="entry name" value="DBL homology domain (DH-domain)"/>
    <property type="match status" value="1"/>
</dbReference>
<dbReference type="Pfam" id="PF00069">
    <property type="entry name" value="Pkinase"/>
    <property type="match status" value="2"/>
</dbReference>
<feature type="coiled-coil region" evidence="27">
    <location>
        <begin position="459"/>
        <end position="486"/>
    </location>
</feature>
<dbReference type="InterPro" id="IPR035899">
    <property type="entry name" value="DBL_dom_sf"/>
</dbReference>
<evidence type="ECO:0000256" key="27">
    <source>
        <dbReference type="SAM" id="Coils"/>
    </source>
</evidence>
<feature type="region of interest" description="Disordered" evidence="28">
    <location>
        <begin position="1347"/>
        <end position="1427"/>
    </location>
</feature>
<dbReference type="GO" id="GO:0003007">
    <property type="term" value="P:heart morphogenesis"/>
    <property type="evidence" value="ECO:0007669"/>
    <property type="project" value="UniProtKB-ARBA"/>
</dbReference>
<dbReference type="Pfam" id="PF07679">
    <property type="entry name" value="I-set"/>
    <property type="match status" value="5"/>
</dbReference>
<evidence type="ECO:0000313" key="35">
    <source>
        <dbReference type="Ensembl" id="ENSPLOP00000000107.1"/>
    </source>
</evidence>
<reference evidence="35" key="2">
    <citation type="submission" date="2025-08" db="UniProtKB">
        <authorList>
            <consortium name="Ensembl"/>
        </authorList>
    </citation>
    <scope>IDENTIFICATION</scope>
</reference>
<evidence type="ECO:0000256" key="24">
    <source>
        <dbReference type="ARBA" id="ARBA00079785"/>
    </source>
</evidence>
<dbReference type="PROSITE" id="PS50835">
    <property type="entry name" value="IG_LIKE"/>
    <property type="match status" value="5"/>
</dbReference>
<dbReference type="FunFam" id="3.30.200.20:FF:000501">
    <property type="entry name" value="Obscurin isoform B"/>
    <property type="match status" value="1"/>
</dbReference>
<keyword evidence="7" id="KW-0963">Cytoplasm</keyword>
<dbReference type="OMA" id="YDEADAW"/>
<feature type="domain" description="Ig-like" evidence="33">
    <location>
        <begin position="922"/>
        <end position="1010"/>
    </location>
</feature>
<dbReference type="InterPro" id="IPR003599">
    <property type="entry name" value="Ig_sub"/>
</dbReference>
<feature type="domain" description="Ig-like" evidence="33">
    <location>
        <begin position="637"/>
        <end position="720"/>
    </location>
</feature>
<evidence type="ECO:0000256" key="16">
    <source>
        <dbReference type="ARBA" id="ARBA00023136"/>
    </source>
</evidence>
<evidence type="ECO:0000256" key="9">
    <source>
        <dbReference type="ARBA" id="ARBA00022679"/>
    </source>
</evidence>
<feature type="compositionally biased region" description="Low complexity" evidence="28">
    <location>
        <begin position="1393"/>
        <end position="1420"/>
    </location>
</feature>
<dbReference type="GO" id="GO:0004672">
    <property type="term" value="F:protein kinase activity"/>
    <property type="evidence" value="ECO:0007669"/>
    <property type="project" value="InterPro"/>
</dbReference>
<protein>
    <recommendedName>
        <fullName evidence="22">Obscurin</fullName>
    </recommendedName>
    <alternativeName>
        <fullName evidence="23">Obscurin-RhoGEF</fullName>
    </alternativeName>
    <alternativeName>
        <fullName evidence="24">Obscurin-myosin light chain kinase</fullName>
    </alternativeName>
</protein>
<dbReference type="FunFam" id="2.30.30.40:FF:000124">
    <property type="entry name" value="obscurin isoform X2"/>
    <property type="match status" value="1"/>
</dbReference>
<evidence type="ECO:0000256" key="5">
    <source>
        <dbReference type="ARBA" id="ARBA00022473"/>
    </source>
</evidence>
<dbReference type="PROSITE" id="PS50003">
    <property type="entry name" value="PH_DOMAIN"/>
    <property type="match status" value="1"/>
</dbReference>
<dbReference type="PROSITE" id="PS50010">
    <property type="entry name" value="DH_2"/>
    <property type="match status" value="1"/>
</dbReference>
<dbReference type="InterPro" id="IPR013783">
    <property type="entry name" value="Ig-like_fold"/>
</dbReference>
<dbReference type="InterPro" id="IPR011009">
    <property type="entry name" value="Kinase-like_dom_sf"/>
</dbReference>
<keyword evidence="6" id="KW-1003">Cell membrane</keyword>
<dbReference type="Gene3D" id="1.10.510.10">
    <property type="entry name" value="Transferase(Phosphotransferase) domain 1"/>
    <property type="match status" value="2"/>
</dbReference>
<dbReference type="InterPro" id="IPR001849">
    <property type="entry name" value="PH_domain"/>
</dbReference>
<keyword evidence="36" id="KW-1185">Reference proteome</keyword>
<feature type="domain" description="DH" evidence="31">
    <location>
        <begin position="321"/>
        <end position="500"/>
    </location>
</feature>
<dbReference type="SUPFAM" id="SSF49265">
    <property type="entry name" value="Fibronectin type III"/>
    <property type="match status" value="1"/>
</dbReference>
<dbReference type="GO" id="GO:0005524">
    <property type="term" value="F:ATP binding"/>
    <property type="evidence" value="ECO:0007669"/>
    <property type="project" value="UniProtKB-UniRule"/>
</dbReference>
<feature type="domain" description="Protein kinase" evidence="32">
    <location>
        <begin position="2211"/>
        <end position="2463"/>
    </location>
</feature>
<evidence type="ECO:0000256" key="4">
    <source>
        <dbReference type="ARBA" id="ARBA00022443"/>
    </source>
</evidence>
<keyword evidence="13" id="KW-0221">Differentiation</keyword>
<evidence type="ECO:0000256" key="12">
    <source>
        <dbReference type="ARBA" id="ARBA00022777"/>
    </source>
</evidence>
<dbReference type="Proteomes" id="UP000694399">
    <property type="component" value="Chromosome A1"/>
</dbReference>
<dbReference type="FunFam" id="2.60.40.10:FF:001071">
    <property type="entry name" value="obscurin isoform X4"/>
    <property type="match status" value="1"/>
</dbReference>
<dbReference type="CDD" id="cd12025">
    <property type="entry name" value="SH3_Obscurin_like"/>
    <property type="match status" value="1"/>
</dbReference>
<dbReference type="GO" id="GO:0055013">
    <property type="term" value="P:cardiac muscle cell development"/>
    <property type="evidence" value="ECO:0007669"/>
    <property type="project" value="UniProtKB-ARBA"/>
</dbReference>
<evidence type="ECO:0000256" key="10">
    <source>
        <dbReference type="ARBA" id="ARBA00022737"/>
    </source>
</evidence>
<feature type="domain" description="Ig-like" evidence="33">
    <location>
        <begin position="731"/>
        <end position="821"/>
    </location>
</feature>
<dbReference type="InterPro" id="IPR036179">
    <property type="entry name" value="Ig-like_dom_sf"/>
</dbReference>
<dbReference type="PANTHER" id="PTHR47633:SF4">
    <property type="entry name" value="MYOPALLADIN ISOFORM X1"/>
    <property type="match status" value="1"/>
</dbReference>
<dbReference type="SMART" id="SM00233">
    <property type="entry name" value="PH"/>
    <property type="match status" value="1"/>
</dbReference>
<dbReference type="InterPro" id="IPR035526">
    <property type="entry name" value="Obscurin_SH3"/>
</dbReference>
<dbReference type="FunFam" id="2.60.40.10:FF:000107">
    <property type="entry name" value="Myosin, light chain kinase a"/>
    <property type="match status" value="1"/>
</dbReference>
<keyword evidence="11 26" id="KW-0547">Nucleotide-binding</keyword>
<dbReference type="SUPFAM" id="SSF56112">
    <property type="entry name" value="Protein kinase-like (PK-like)"/>
    <property type="match status" value="2"/>
</dbReference>
<keyword evidence="9" id="KW-0808">Transferase</keyword>
<dbReference type="InterPro" id="IPR000219">
    <property type="entry name" value="DH_dom"/>
</dbReference>
<evidence type="ECO:0000256" key="2">
    <source>
        <dbReference type="ARBA" id="ARBA00004216"/>
    </source>
</evidence>
<proteinExistence type="inferred from homology"/>
<keyword evidence="17" id="KW-1015">Disulfide bond</keyword>
<keyword evidence="27" id="KW-0175">Coiled coil</keyword>
<dbReference type="SMART" id="SM00409">
    <property type="entry name" value="IG"/>
    <property type="match status" value="5"/>
</dbReference>
<name>A0A8C8W8Y8_PANLE</name>
<keyword evidence="4 25" id="KW-0728">SH3 domain</keyword>
<dbReference type="PROSITE" id="PS00107">
    <property type="entry name" value="PROTEIN_KINASE_ATP"/>
    <property type="match status" value="1"/>
</dbReference>
<dbReference type="InterPro" id="IPR007110">
    <property type="entry name" value="Ig-like_dom"/>
</dbReference>
<dbReference type="Gene3D" id="2.30.30.40">
    <property type="entry name" value="SH3 Domains"/>
    <property type="match status" value="1"/>
</dbReference>
<keyword evidence="14 26" id="KW-0067">ATP-binding</keyword>
<dbReference type="FunFam" id="2.60.40.10:FF:000988">
    <property type="entry name" value="obscurin isoform X3"/>
    <property type="match status" value="1"/>
</dbReference>
<feature type="compositionally biased region" description="Low complexity" evidence="28">
    <location>
        <begin position="1350"/>
        <end position="1361"/>
    </location>
</feature>
<dbReference type="SUPFAM" id="SSF50729">
    <property type="entry name" value="PH domain-like"/>
    <property type="match status" value="1"/>
</dbReference>
<dbReference type="InterPro" id="IPR011993">
    <property type="entry name" value="PH-like_dom_sf"/>
</dbReference>
<evidence type="ECO:0000259" key="33">
    <source>
        <dbReference type="PROSITE" id="PS50835"/>
    </source>
</evidence>
<dbReference type="PROSITE" id="PS50853">
    <property type="entry name" value="FN3"/>
    <property type="match status" value="1"/>
</dbReference>
<evidence type="ECO:0000256" key="26">
    <source>
        <dbReference type="PROSITE-ProRule" id="PRU10141"/>
    </source>
</evidence>
<dbReference type="InterPro" id="IPR013106">
    <property type="entry name" value="Ig_V-set"/>
</dbReference>
<dbReference type="FunFam" id="2.60.40.10:FF:001314">
    <property type="entry name" value="Obscurin, cytoskeletal calmodulin and titin-interacting RhoGEF"/>
    <property type="match status" value="1"/>
</dbReference>
<dbReference type="CDD" id="cd13239">
    <property type="entry name" value="PH_Obscurin"/>
    <property type="match status" value="1"/>
</dbReference>
<evidence type="ECO:0000256" key="14">
    <source>
        <dbReference type="ARBA" id="ARBA00022840"/>
    </source>
</evidence>
<dbReference type="InterPro" id="IPR055251">
    <property type="entry name" value="SOS1_NGEF_PH"/>
</dbReference>
<feature type="binding site" evidence="26">
    <location>
        <position position="1062"/>
    </location>
    <ligand>
        <name>ATP</name>
        <dbReference type="ChEBI" id="CHEBI:30616"/>
    </ligand>
</feature>
<organism evidence="35 36">
    <name type="scientific">Panthera leo</name>
    <name type="common">Lion</name>
    <dbReference type="NCBI Taxonomy" id="9689"/>
    <lineage>
        <taxon>Eukaryota</taxon>
        <taxon>Metazoa</taxon>
        <taxon>Chordata</taxon>
        <taxon>Craniata</taxon>
        <taxon>Vertebrata</taxon>
        <taxon>Euteleostomi</taxon>
        <taxon>Mammalia</taxon>
        <taxon>Eutheria</taxon>
        <taxon>Laurasiatheria</taxon>
        <taxon>Carnivora</taxon>
        <taxon>Feliformia</taxon>
        <taxon>Felidae</taxon>
        <taxon>Pantherinae</taxon>
        <taxon>Panthera</taxon>
    </lineage>
</organism>
<feature type="domain" description="SH3" evidence="29">
    <location>
        <begin position="235"/>
        <end position="302"/>
    </location>
</feature>
<dbReference type="InterPro" id="IPR003961">
    <property type="entry name" value="FN3_dom"/>
</dbReference>